<dbReference type="InterPro" id="IPR016024">
    <property type="entry name" value="ARM-type_fold"/>
</dbReference>
<dbReference type="InterPro" id="IPR040144">
    <property type="entry name" value="RAP1GDS1"/>
</dbReference>
<dbReference type="Gene3D" id="1.25.10.10">
    <property type="entry name" value="Leucine-rich Repeat Variant"/>
    <property type="match status" value="1"/>
</dbReference>
<dbReference type="OrthoDB" id="26149at2759"/>
<dbReference type="Proteomes" id="UP000186922">
    <property type="component" value="Unassembled WGS sequence"/>
</dbReference>
<gene>
    <name evidence="1" type="primary">RvY_01262-1</name>
    <name evidence="1" type="synonym">RvY_01262.1</name>
    <name evidence="1" type="ORF">RvY_01262</name>
</gene>
<proteinExistence type="predicted"/>
<dbReference type="EMBL" id="BDGG01000001">
    <property type="protein sequence ID" value="GAU88589.1"/>
    <property type="molecule type" value="Genomic_DNA"/>
</dbReference>
<organism evidence="1 2">
    <name type="scientific">Ramazzottius varieornatus</name>
    <name type="common">Water bear</name>
    <name type="synonym">Tardigrade</name>
    <dbReference type="NCBI Taxonomy" id="947166"/>
    <lineage>
        <taxon>Eukaryota</taxon>
        <taxon>Metazoa</taxon>
        <taxon>Ecdysozoa</taxon>
        <taxon>Tardigrada</taxon>
        <taxon>Eutardigrada</taxon>
        <taxon>Parachela</taxon>
        <taxon>Hypsibioidea</taxon>
        <taxon>Ramazzottiidae</taxon>
        <taxon>Ramazzottius</taxon>
    </lineage>
</organism>
<dbReference type="PANTHER" id="PTHR10957">
    <property type="entry name" value="RAP1 GTPASE-GDP DISSOCIATION STIMULATOR 1"/>
    <property type="match status" value="1"/>
</dbReference>
<dbReference type="GO" id="GO:0005085">
    <property type="term" value="F:guanyl-nucleotide exchange factor activity"/>
    <property type="evidence" value="ECO:0007669"/>
    <property type="project" value="InterPro"/>
</dbReference>
<comment type="caution">
    <text evidence="1">The sequence shown here is derived from an EMBL/GenBank/DDBJ whole genome shotgun (WGS) entry which is preliminary data.</text>
</comment>
<dbReference type="InterPro" id="IPR011989">
    <property type="entry name" value="ARM-like"/>
</dbReference>
<keyword evidence="2" id="KW-1185">Reference proteome</keyword>
<dbReference type="AlphaFoldDB" id="A0A1D1UFN6"/>
<dbReference type="STRING" id="947166.A0A1D1UFN6"/>
<protein>
    <submittedName>
        <fullName evidence="1">Uncharacterized protein</fullName>
    </submittedName>
</protein>
<reference evidence="1 2" key="1">
    <citation type="journal article" date="2016" name="Nat. Commun.">
        <title>Extremotolerant tardigrade genome and improved radiotolerance of human cultured cells by tardigrade-unique protein.</title>
        <authorList>
            <person name="Hashimoto T."/>
            <person name="Horikawa D.D."/>
            <person name="Saito Y."/>
            <person name="Kuwahara H."/>
            <person name="Kozuka-Hata H."/>
            <person name="Shin-I T."/>
            <person name="Minakuchi Y."/>
            <person name="Ohishi K."/>
            <person name="Motoyama A."/>
            <person name="Aizu T."/>
            <person name="Enomoto A."/>
            <person name="Kondo K."/>
            <person name="Tanaka S."/>
            <person name="Hara Y."/>
            <person name="Koshikawa S."/>
            <person name="Sagara H."/>
            <person name="Miura T."/>
            <person name="Yokobori S."/>
            <person name="Miyagawa K."/>
            <person name="Suzuki Y."/>
            <person name="Kubo T."/>
            <person name="Oyama M."/>
            <person name="Kohara Y."/>
            <person name="Fujiyama A."/>
            <person name="Arakawa K."/>
            <person name="Katayama T."/>
            <person name="Toyoda A."/>
            <person name="Kunieda T."/>
        </authorList>
    </citation>
    <scope>NUCLEOTIDE SEQUENCE [LARGE SCALE GENOMIC DNA]</scope>
    <source>
        <strain evidence="1 2">YOKOZUNA-1</strain>
    </source>
</reference>
<evidence type="ECO:0000313" key="2">
    <source>
        <dbReference type="Proteomes" id="UP000186922"/>
    </source>
</evidence>
<dbReference type="SUPFAM" id="SSF48371">
    <property type="entry name" value="ARM repeat"/>
    <property type="match status" value="1"/>
</dbReference>
<sequence length="634" mass="69440">MSLNPAVPDAEKTSSKDLLDLKTVINHLGALKSTSPTNLERVCQEICTPSSVSSLQHHLDASFLLDTDVVTLIAELSKSGYGRQSLGFLLPSLVILVKNSEFAPKTIRQIYRAIGNLCYENDAARQLVLDNGGIPVLLDTLRTILQDHSIPERDLMVNTAVGCVNNVSNDHDVCQEALLNSGYLNVLADILSDESLPSCHRSAVEQLNVLADTSMETRQQIAHLPVASGLVSFLKTGDSEDYLEDIVDLLSTMLISDNAVGELTKRDCLEILVGVIEKESTMESVLASAGNILVELTARESLQDGPDSEFLVAEASLWLAGIKDKAWLRTVAALVIGNLSRSEAACQRNYGLKPDGKRTIPEVLLCILGETVNSPSASKSSCGNDQPEVDPVLQLQYALLSAVKNLCTPEQVRRMVLPYAVFPLVKVMDSFDQRDISKHEVPVVAKLLALTRMFISTAPASDQSPTPRSFDDGQLAKFSFKYGTTSGLVEEPLKLLCAMVKSAESRYRLVETLVNAGLISFVNHLLISDLQSRVGAIVFLSMLLEKDNVASLLKRELLESDFFKNLLETAVMPLLKPDVQRIILLLLQKLAADQDLKARIKEIDLSFLLDSCREYSSNPEMCSLVEELTLELES</sequence>
<name>A0A1D1UFN6_RAMVA</name>
<accession>A0A1D1UFN6</accession>
<evidence type="ECO:0000313" key="1">
    <source>
        <dbReference type="EMBL" id="GAU88589.1"/>
    </source>
</evidence>